<protein>
    <submittedName>
        <fullName evidence="1">Uncharacterized protein</fullName>
    </submittedName>
</protein>
<keyword evidence="2" id="KW-1185">Reference proteome</keyword>
<gene>
    <name evidence="1" type="ORF">ACJIZ3_014326</name>
</gene>
<name>A0ABD3RJL6_9LAMI</name>
<proteinExistence type="predicted"/>
<dbReference type="EMBL" id="JBJXBP010000008">
    <property type="protein sequence ID" value="KAL3813058.1"/>
    <property type="molecule type" value="Genomic_DNA"/>
</dbReference>
<organism evidence="1 2">
    <name type="scientific">Penstemon smallii</name>
    <dbReference type="NCBI Taxonomy" id="265156"/>
    <lineage>
        <taxon>Eukaryota</taxon>
        <taxon>Viridiplantae</taxon>
        <taxon>Streptophyta</taxon>
        <taxon>Embryophyta</taxon>
        <taxon>Tracheophyta</taxon>
        <taxon>Spermatophyta</taxon>
        <taxon>Magnoliopsida</taxon>
        <taxon>eudicotyledons</taxon>
        <taxon>Gunneridae</taxon>
        <taxon>Pentapetalae</taxon>
        <taxon>asterids</taxon>
        <taxon>lamiids</taxon>
        <taxon>Lamiales</taxon>
        <taxon>Plantaginaceae</taxon>
        <taxon>Cheloneae</taxon>
        <taxon>Penstemon</taxon>
    </lineage>
</organism>
<dbReference type="AlphaFoldDB" id="A0ABD3RJL6"/>
<sequence length="75" mass="8469">MISFLETIKKIKNEYNAKLDLKTSNKKSPLADEDFGGDAKHMVGVYDEDLRQLTDKLMPGRPYGLKTIAVDLIII</sequence>
<reference evidence="1 2" key="1">
    <citation type="submission" date="2024-12" db="EMBL/GenBank/DDBJ databases">
        <title>The unique morphological basis and parallel evolutionary history of personate flowers in Penstemon.</title>
        <authorList>
            <person name="Depatie T.H."/>
            <person name="Wessinger C.A."/>
        </authorList>
    </citation>
    <scope>NUCLEOTIDE SEQUENCE [LARGE SCALE GENOMIC DNA]</scope>
    <source>
        <strain evidence="1">WTNN_2</strain>
        <tissue evidence="1">Leaf</tissue>
    </source>
</reference>
<evidence type="ECO:0000313" key="2">
    <source>
        <dbReference type="Proteomes" id="UP001634393"/>
    </source>
</evidence>
<comment type="caution">
    <text evidence="1">The sequence shown here is derived from an EMBL/GenBank/DDBJ whole genome shotgun (WGS) entry which is preliminary data.</text>
</comment>
<dbReference type="Proteomes" id="UP001634393">
    <property type="component" value="Unassembled WGS sequence"/>
</dbReference>
<evidence type="ECO:0000313" key="1">
    <source>
        <dbReference type="EMBL" id="KAL3813058.1"/>
    </source>
</evidence>
<accession>A0ABD3RJL6</accession>